<name>A0A4S4MP91_9APHY</name>
<gene>
    <name evidence="2" type="ORF">EUX98_g6658</name>
</gene>
<proteinExistence type="predicted"/>
<accession>A0A4S4MP91</accession>
<dbReference type="Proteomes" id="UP000308730">
    <property type="component" value="Unassembled WGS sequence"/>
</dbReference>
<evidence type="ECO:0000256" key="1">
    <source>
        <dbReference type="SAM" id="Coils"/>
    </source>
</evidence>
<organism evidence="2 3">
    <name type="scientific">Antrodiella citrinella</name>
    <dbReference type="NCBI Taxonomy" id="2447956"/>
    <lineage>
        <taxon>Eukaryota</taxon>
        <taxon>Fungi</taxon>
        <taxon>Dikarya</taxon>
        <taxon>Basidiomycota</taxon>
        <taxon>Agaricomycotina</taxon>
        <taxon>Agaricomycetes</taxon>
        <taxon>Polyporales</taxon>
        <taxon>Steccherinaceae</taxon>
        <taxon>Antrodiella</taxon>
    </lineage>
</organism>
<keyword evidence="1" id="KW-0175">Coiled coil</keyword>
<reference evidence="2 3" key="1">
    <citation type="submission" date="2019-02" db="EMBL/GenBank/DDBJ databases">
        <title>Genome sequencing of the rare red list fungi Antrodiella citrinella (Flaviporus citrinellus).</title>
        <authorList>
            <person name="Buettner E."/>
            <person name="Kellner H."/>
        </authorList>
    </citation>
    <scope>NUCLEOTIDE SEQUENCE [LARGE SCALE GENOMIC DNA]</scope>
    <source>
        <strain evidence="2 3">DSM 108506</strain>
    </source>
</reference>
<dbReference type="AlphaFoldDB" id="A0A4S4MP91"/>
<feature type="coiled-coil region" evidence="1">
    <location>
        <begin position="226"/>
        <end position="292"/>
    </location>
</feature>
<evidence type="ECO:0000313" key="3">
    <source>
        <dbReference type="Proteomes" id="UP000308730"/>
    </source>
</evidence>
<keyword evidence="3" id="KW-1185">Reference proteome</keyword>
<dbReference type="EMBL" id="SGPM01000244">
    <property type="protein sequence ID" value="THH27535.1"/>
    <property type="molecule type" value="Genomic_DNA"/>
</dbReference>
<protein>
    <submittedName>
        <fullName evidence="2">Uncharacterized protein</fullName>
    </submittedName>
</protein>
<dbReference type="OrthoDB" id="2423195at2759"/>
<evidence type="ECO:0000313" key="2">
    <source>
        <dbReference type="EMBL" id="THH27535.1"/>
    </source>
</evidence>
<sequence>MASPTENAAYFATAATPTLAEVGYYPGLPVANVGLHPALGYDLYPSLRSRFAGFGYSTPFVPEGTFTVEEARLDALKVWAKKNQEREEARLETEGELEGYIVSRAQHEAEFWEKALLLLALQRQIAEAELVKARDRTLDERLARKALADAERAEHERDITADPLKRKAESEALRAAAEVELVKCQYKKLELEKKKLEWEISLVGAMVETTKAERAKFDAERGKADAEKACADADKLRVDAERARADAEKLRTDAETAKINAERVKADAETQRAQAQTVLAHAQAEAAEAAAEAALHAPPPPGEMTQIIDQLTVMDPCVQGFPWQDSPKEGGFRCTGGKHFRSYADARKFIKRR</sequence>
<comment type="caution">
    <text evidence="2">The sequence shown here is derived from an EMBL/GenBank/DDBJ whole genome shotgun (WGS) entry which is preliminary data.</text>
</comment>